<evidence type="ECO:0000313" key="7">
    <source>
        <dbReference type="EMBL" id="MBK1832983.1"/>
    </source>
</evidence>
<evidence type="ECO:0000259" key="6">
    <source>
        <dbReference type="Pfam" id="PF07291"/>
    </source>
</evidence>
<reference evidence="7" key="1">
    <citation type="submission" date="2021-01" db="EMBL/GenBank/DDBJ databases">
        <title>Modified the classification status of verrucomicrobia.</title>
        <authorList>
            <person name="Feng X."/>
        </authorList>
    </citation>
    <scope>NUCLEOTIDE SEQUENCE</scope>
    <source>
        <strain evidence="7">KCTC 12986</strain>
    </source>
</reference>
<protein>
    <submittedName>
        <fullName evidence="7">DoxX family membrane protein</fullName>
    </submittedName>
</protein>
<dbReference type="GO" id="GO:0016020">
    <property type="term" value="C:membrane"/>
    <property type="evidence" value="ECO:0007669"/>
    <property type="project" value="UniProtKB-SubCell"/>
</dbReference>
<feature type="transmembrane region" description="Helical" evidence="5">
    <location>
        <begin position="70"/>
        <end position="89"/>
    </location>
</feature>
<feature type="transmembrane region" description="Helical" evidence="5">
    <location>
        <begin position="109"/>
        <end position="127"/>
    </location>
</feature>
<evidence type="ECO:0000256" key="5">
    <source>
        <dbReference type="SAM" id="Phobius"/>
    </source>
</evidence>
<dbReference type="RefSeq" id="WP_377174347.1">
    <property type="nucleotide sequence ID" value="NZ_JBHUJA010000031.1"/>
</dbReference>
<comment type="subcellular location">
    <subcellularLocation>
        <location evidence="1">Membrane</location>
        <topology evidence="1">Multi-pass membrane protein</topology>
    </subcellularLocation>
</comment>
<evidence type="ECO:0000256" key="4">
    <source>
        <dbReference type="ARBA" id="ARBA00023136"/>
    </source>
</evidence>
<gene>
    <name evidence="7" type="ORF">JIN78_02825</name>
</gene>
<proteinExistence type="predicted"/>
<evidence type="ECO:0000313" key="8">
    <source>
        <dbReference type="Proteomes" id="UP000604083"/>
    </source>
</evidence>
<accession>A0A934VGL1</accession>
<keyword evidence="4 5" id="KW-0472">Membrane</keyword>
<feature type="transmembrane region" description="Helical" evidence="5">
    <location>
        <begin position="44"/>
        <end position="63"/>
    </location>
</feature>
<evidence type="ECO:0000256" key="2">
    <source>
        <dbReference type="ARBA" id="ARBA00022692"/>
    </source>
</evidence>
<evidence type="ECO:0000256" key="3">
    <source>
        <dbReference type="ARBA" id="ARBA00022989"/>
    </source>
</evidence>
<dbReference type="Pfam" id="PF07291">
    <property type="entry name" value="MauE"/>
    <property type="match status" value="1"/>
</dbReference>
<organism evidence="7 8">
    <name type="scientific">Roseibacillus ishigakijimensis</name>
    <dbReference type="NCBI Taxonomy" id="454146"/>
    <lineage>
        <taxon>Bacteria</taxon>
        <taxon>Pseudomonadati</taxon>
        <taxon>Verrucomicrobiota</taxon>
        <taxon>Verrucomicrobiia</taxon>
        <taxon>Verrucomicrobiales</taxon>
        <taxon>Verrucomicrobiaceae</taxon>
        <taxon>Roseibacillus</taxon>
    </lineage>
</organism>
<comment type="caution">
    <text evidence="7">The sequence shown here is derived from an EMBL/GenBank/DDBJ whole genome shotgun (WGS) entry which is preliminary data.</text>
</comment>
<dbReference type="GO" id="GO:0030416">
    <property type="term" value="P:methylamine metabolic process"/>
    <property type="evidence" value="ECO:0007669"/>
    <property type="project" value="InterPro"/>
</dbReference>
<dbReference type="Proteomes" id="UP000604083">
    <property type="component" value="Unassembled WGS sequence"/>
</dbReference>
<keyword evidence="8" id="KW-1185">Reference proteome</keyword>
<evidence type="ECO:0000256" key="1">
    <source>
        <dbReference type="ARBA" id="ARBA00004141"/>
    </source>
</evidence>
<sequence>MSHLSRIALGLFFLVTGVLKLRDLNAFTEDVFNYQILFPPFDAYTALLVVWLEIIAGLVVLVGRWGLRGGLVTIGGLLLAFIAALSHAAARGLNINCGCFGSSEEPTNFPLHLGLNALLLLLTLLLLRHSSTPAKGQVFGPGKLHLPEE</sequence>
<dbReference type="AlphaFoldDB" id="A0A934VGL1"/>
<keyword evidence="2 5" id="KW-0812">Transmembrane</keyword>
<keyword evidence="3 5" id="KW-1133">Transmembrane helix</keyword>
<name>A0A934VGL1_9BACT</name>
<dbReference type="InterPro" id="IPR009908">
    <property type="entry name" value="Methylamine_util_MauE"/>
</dbReference>
<feature type="domain" description="Methylamine utilisation protein MauE" evidence="6">
    <location>
        <begin position="3"/>
        <end position="127"/>
    </location>
</feature>
<dbReference type="EMBL" id="JAENIO010000004">
    <property type="protein sequence ID" value="MBK1832983.1"/>
    <property type="molecule type" value="Genomic_DNA"/>
</dbReference>